<feature type="chain" id="PRO_5003240753" description="Neurotransmitter-gated ion-channel ligand-binding domain-containing protein" evidence="1">
    <location>
        <begin position="20"/>
        <end position="272"/>
    </location>
</feature>
<proteinExistence type="predicted"/>
<dbReference type="STRING" id="6669.E9H1S0"/>
<sequence>MKLLLLVAQTALFFSSSLSEAPNNSNSPFFSWIKELQKELFDVRQYNKHARPISNDSEQVIKVDMQFSFVRAVLNEKDGTLETNGWLGMRWVDSMMKWDPMAYGDLRNLKLMSDLLWKPDIVVFNSVRGYDPMPPSQSVLLYDGVVYYIPPLYLITPCDLDLTKWPKGFQKCEIRFGAWTLDSSEIFLGVLENQTKEVWVKRGEGLTGTGHWEADLKHYKAGNLQWKITDTTITTNSYFNCCSPYYQDVIVTIQLHRQSSMAEKVAIISSVG</sequence>
<dbReference type="Pfam" id="PF02931">
    <property type="entry name" value="Neur_chan_LBD"/>
    <property type="match status" value="1"/>
</dbReference>
<organism evidence="3 4">
    <name type="scientific">Daphnia pulex</name>
    <name type="common">Water flea</name>
    <dbReference type="NCBI Taxonomy" id="6669"/>
    <lineage>
        <taxon>Eukaryota</taxon>
        <taxon>Metazoa</taxon>
        <taxon>Ecdysozoa</taxon>
        <taxon>Arthropoda</taxon>
        <taxon>Crustacea</taxon>
        <taxon>Branchiopoda</taxon>
        <taxon>Diplostraca</taxon>
        <taxon>Cladocera</taxon>
        <taxon>Anomopoda</taxon>
        <taxon>Daphniidae</taxon>
        <taxon>Daphnia</taxon>
    </lineage>
</organism>
<protein>
    <recommendedName>
        <fullName evidence="2">Neurotransmitter-gated ion-channel ligand-binding domain-containing protein</fullName>
    </recommendedName>
</protein>
<dbReference type="eggNOG" id="KOG3645">
    <property type="taxonomic scope" value="Eukaryota"/>
</dbReference>
<dbReference type="PhylomeDB" id="E9H1S0"/>
<evidence type="ECO:0000256" key="1">
    <source>
        <dbReference type="SAM" id="SignalP"/>
    </source>
</evidence>
<dbReference type="Gene3D" id="2.70.170.10">
    <property type="entry name" value="Neurotransmitter-gated ion-channel ligand-binding domain"/>
    <property type="match status" value="1"/>
</dbReference>
<accession>E9H1S0</accession>
<gene>
    <name evidence="3" type="ORF">DAPPUDRAFT_109010</name>
</gene>
<keyword evidence="4" id="KW-1185">Reference proteome</keyword>
<dbReference type="OrthoDB" id="410315at2759"/>
<dbReference type="FunFam" id="2.70.170.10:FF:000028">
    <property type="entry name" value="AcetylCholine Receptor"/>
    <property type="match status" value="1"/>
</dbReference>
<name>E9H1S0_DAPPU</name>
<keyword evidence="1" id="KW-0732">Signal</keyword>
<dbReference type="InParanoid" id="E9H1S0"/>
<dbReference type="GO" id="GO:0004888">
    <property type="term" value="F:transmembrane signaling receptor activity"/>
    <property type="evidence" value="ECO:0007669"/>
    <property type="project" value="InterPro"/>
</dbReference>
<dbReference type="KEGG" id="dpx:DAPPUDRAFT_109010"/>
<feature type="domain" description="Neurotransmitter-gated ion-channel ligand-binding" evidence="2">
    <location>
        <begin position="35"/>
        <end position="258"/>
    </location>
</feature>
<dbReference type="PANTHER" id="PTHR18945">
    <property type="entry name" value="NEUROTRANSMITTER GATED ION CHANNEL"/>
    <property type="match status" value="1"/>
</dbReference>
<dbReference type="EMBL" id="GL732584">
    <property type="protein sequence ID" value="EFX74222.1"/>
    <property type="molecule type" value="Genomic_DNA"/>
</dbReference>
<dbReference type="PRINTS" id="PR00252">
    <property type="entry name" value="NRIONCHANNEL"/>
</dbReference>
<reference evidence="3 4" key="1">
    <citation type="journal article" date="2011" name="Science">
        <title>The ecoresponsive genome of Daphnia pulex.</title>
        <authorList>
            <person name="Colbourne J.K."/>
            <person name="Pfrender M.E."/>
            <person name="Gilbert D."/>
            <person name="Thomas W.K."/>
            <person name="Tucker A."/>
            <person name="Oakley T.H."/>
            <person name="Tokishita S."/>
            <person name="Aerts A."/>
            <person name="Arnold G.J."/>
            <person name="Basu M.K."/>
            <person name="Bauer D.J."/>
            <person name="Caceres C.E."/>
            <person name="Carmel L."/>
            <person name="Casola C."/>
            <person name="Choi J.H."/>
            <person name="Detter J.C."/>
            <person name="Dong Q."/>
            <person name="Dusheyko S."/>
            <person name="Eads B.D."/>
            <person name="Frohlich T."/>
            <person name="Geiler-Samerotte K.A."/>
            <person name="Gerlach D."/>
            <person name="Hatcher P."/>
            <person name="Jogdeo S."/>
            <person name="Krijgsveld J."/>
            <person name="Kriventseva E.V."/>
            <person name="Kultz D."/>
            <person name="Laforsch C."/>
            <person name="Lindquist E."/>
            <person name="Lopez J."/>
            <person name="Manak J.R."/>
            <person name="Muller J."/>
            <person name="Pangilinan J."/>
            <person name="Patwardhan R.P."/>
            <person name="Pitluck S."/>
            <person name="Pritham E.J."/>
            <person name="Rechtsteiner A."/>
            <person name="Rho M."/>
            <person name="Rogozin I.B."/>
            <person name="Sakarya O."/>
            <person name="Salamov A."/>
            <person name="Schaack S."/>
            <person name="Shapiro H."/>
            <person name="Shiga Y."/>
            <person name="Skalitzky C."/>
            <person name="Smith Z."/>
            <person name="Souvorov A."/>
            <person name="Sung W."/>
            <person name="Tang Z."/>
            <person name="Tsuchiya D."/>
            <person name="Tu H."/>
            <person name="Vos H."/>
            <person name="Wang M."/>
            <person name="Wolf Y.I."/>
            <person name="Yamagata H."/>
            <person name="Yamada T."/>
            <person name="Ye Y."/>
            <person name="Shaw J.R."/>
            <person name="Andrews J."/>
            <person name="Crease T.J."/>
            <person name="Tang H."/>
            <person name="Lucas S.M."/>
            <person name="Robertson H.M."/>
            <person name="Bork P."/>
            <person name="Koonin E.V."/>
            <person name="Zdobnov E.M."/>
            <person name="Grigoriev I.V."/>
            <person name="Lynch M."/>
            <person name="Boore J.L."/>
        </authorList>
    </citation>
    <scope>NUCLEOTIDE SEQUENCE [LARGE SCALE GENOMIC DNA]</scope>
</reference>
<dbReference type="Proteomes" id="UP000000305">
    <property type="component" value="Unassembled WGS sequence"/>
</dbReference>
<dbReference type="AlphaFoldDB" id="E9H1S0"/>
<dbReference type="GO" id="GO:0005230">
    <property type="term" value="F:extracellular ligand-gated monoatomic ion channel activity"/>
    <property type="evidence" value="ECO:0007669"/>
    <property type="project" value="InterPro"/>
</dbReference>
<evidence type="ECO:0000313" key="4">
    <source>
        <dbReference type="Proteomes" id="UP000000305"/>
    </source>
</evidence>
<dbReference type="InterPro" id="IPR036734">
    <property type="entry name" value="Neur_chan_lig-bd_sf"/>
</dbReference>
<dbReference type="InterPro" id="IPR006202">
    <property type="entry name" value="Neur_chan_lig-bd"/>
</dbReference>
<feature type="signal peptide" evidence="1">
    <location>
        <begin position="1"/>
        <end position="19"/>
    </location>
</feature>
<dbReference type="HOGENOM" id="CLU_1024016_0_0_1"/>
<dbReference type="CDD" id="cd18989">
    <property type="entry name" value="LGIC_ECD_cation"/>
    <property type="match status" value="1"/>
</dbReference>
<evidence type="ECO:0000313" key="3">
    <source>
        <dbReference type="EMBL" id="EFX74222.1"/>
    </source>
</evidence>
<dbReference type="SUPFAM" id="SSF63712">
    <property type="entry name" value="Nicotinic receptor ligand binding domain-like"/>
    <property type="match status" value="1"/>
</dbReference>
<evidence type="ECO:0000259" key="2">
    <source>
        <dbReference type="Pfam" id="PF02931"/>
    </source>
</evidence>
<dbReference type="InterPro" id="IPR006201">
    <property type="entry name" value="Neur_channel"/>
</dbReference>
<dbReference type="GO" id="GO:0016020">
    <property type="term" value="C:membrane"/>
    <property type="evidence" value="ECO:0007669"/>
    <property type="project" value="InterPro"/>
</dbReference>